<dbReference type="Proteomes" id="UP000019754">
    <property type="component" value="Unassembled WGS sequence"/>
</dbReference>
<dbReference type="HOGENOM" id="CLU_051472_6_2_11"/>
<dbReference type="EMBL" id="AORC01000009">
    <property type="protein sequence ID" value="EYT49389.1"/>
    <property type="molecule type" value="Genomic_DNA"/>
</dbReference>
<evidence type="ECO:0000313" key="4">
    <source>
        <dbReference type="Proteomes" id="UP000019754"/>
    </source>
</evidence>
<dbReference type="AlphaFoldDB" id="A0A022L0I5"/>
<dbReference type="NCBIfam" id="TIGR04553">
    <property type="entry name" value="ABC_peri_selen"/>
    <property type="match status" value="1"/>
</dbReference>
<dbReference type="NCBIfam" id="TIGR01098">
    <property type="entry name" value="3A0109s03R"/>
    <property type="match status" value="1"/>
</dbReference>
<dbReference type="Gene3D" id="3.40.190.10">
    <property type="entry name" value="Periplasmic binding protein-like II"/>
    <property type="match status" value="2"/>
</dbReference>
<dbReference type="STRING" id="1249481.D641_0108150"/>
<dbReference type="OrthoDB" id="9764656at2"/>
<dbReference type="InterPro" id="IPR005770">
    <property type="entry name" value="PhnD"/>
</dbReference>
<dbReference type="GO" id="GO:0055085">
    <property type="term" value="P:transmembrane transport"/>
    <property type="evidence" value="ECO:0007669"/>
    <property type="project" value="InterPro"/>
</dbReference>
<evidence type="ECO:0000256" key="1">
    <source>
        <dbReference type="ARBA" id="ARBA00007162"/>
    </source>
</evidence>
<comment type="caution">
    <text evidence="3">The sequence shown here is derived from an EMBL/GenBank/DDBJ whole genome shotgun (WGS) entry which is preliminary data.</text>
</comment>
<dbReference type="PANTHER" id="PTHR35841:SF1">
    <property type="entry name" value="PHOSPHONATES-BINDING PERIPLASMIC PROTEIN"/>
    <property type="match status" value="1"/>
</dbReference>
<protein>
    <submittedName>
        <fullName evidence="3">Phosphate ABC transporter substrate-binding protein</fullName>
    </submittedName>
</protein>
<dbReference type="PROSITE" id="PS51257">
    <property type="entry name" value="PROKAR_LIPOPROTEIN"/>
    <property type="match status" value="1"/>
</dbReference>
<reference evidence="3 4" key="1">
    <citation type="journal article" date="2013" name="Genome Announc.">
        <title>Draft genome sequence of an Actinobacterium, Brachybacterium muris strain UCD-AY4.</title>
        <authorList>
            <person name="Lo J.R."/>
            <person name="Lang J.M."/>
            <person name="Darling A.E."/>
            <person name="Eisen J.A."/>
            <person name="Coil D.A."/>
        </authorList>
    </citation>
    <scope>NUCLEOTIDE SEQUENCE [LARGE SCALE GENOMIC DNA]</scope>
    <source>
        <strain evidence="3 4">UCD-AY4</strain>
    </source>
</reference>
<name>A0A022L0I5_9MICO</name>
<dbReference type="GO" id="GO:0043190">
    <property type="term" value="C:ATP-binding cassette (ABC) transporter complex"/>
    <property type="evidence" value="ECO:0007669"/>
    <property type="project" value="InterPro"/>
</dbReference>
<dbReference type="SUPFAM" id="SSF53850">
    <property type="entry name" value="Periplasmic binding protein-like II"/>
    <property type="match status" value="1"/>
</dbReference>
<keyword evidence="2" id="KW-0732">Signal</keyword>
<accession>A0A022L0I5</accession>
<dbReference type="Pfam" id="PF12974">
    <property type="entry name" value="Phosphonate-bd"/>
    <property type="match status" value="1"/>
</dbReference>
<dbReference type="RefSeq" id="WP_017823163.1">
    <property type="nucleotide sequence ID" value="NZ_AORC01000009.1"/>
</dbReference>
<dbReference type="InterPro" id="IPR030836">
    <property type="entry name" value="ABC_peri_PhnD-like"/>
</dbReference>
<organism evidence="3 4">
    <name type="scientific">Brachybacterium muris UCD-AY4</name>
    <dbReference type="NCBI Taxonomy" id="1249481"/>
    <lineage>
        <taxon>Bacteria</taxon>
        <taxon>Bacillati</taxon>
        <taxon>Actinomycetota</taxon>
        <taxon>Actinomycetes</taxon>
        <taxon>Micrococcales</taxon>
        <taxon>Dermabacteraceae</taxon>
        <taxon>Brachybacterium</taxon>
    </lineage>
</organism>
<evidence type="ECO:0000256" key="2">
    <source>
        <dbReference type="ARBA" id="ARBA00022729"/>
    </source>
</evidence>
<comment type="similarity">
    <text evidence="1">Belongs to the phosphate/phosphite/phosphonate binding protein family.</text>
</comment>
<gene>
    <name evidence="3" type="ORF">D641_0108150</name>
</gene>
<sequence>MLTRRQTLARLALTGAAVTGVGLTAACSSDGGDSAGNGSGGGSGSGETLLISAIPDQDPDALTEREEAFAAHLAQVLGVDVEYVPVPDYSASVSLFGAGDLDLVFYGGLTGVQAQLQNPEATVVAQRDIDPVFTSIFIANADAGIEPLDSVDGLTVFADKRFTFGSETSTSGRLMPSYFLSQAGVAESDLAGEPGFSGSHDSTIELVTSGSYEAGALNSQVWRSRMEEGTVDTEKVVMVLESPEYHDYHWLLRGDVDERFEEGFTQKLTDAMLAMHESEEGLAVVESYGAEKFIAASREDYQQIEEVARELGLVG</sequence>
<proteinExistence type="inferred from homology"/>
<evidence type="ECO:0000313" key="3">
    <source>
        <dbReference type="EMBL" id="EYT49389.1"/>
    </source>
</evidence>
<dbReference type="PANTHER" id="PTHR35841">
    <property type="entry name" value="PHOSPHONATES-BINDING PERIPLASMIC PROTEIN"/>
    <property type="match status" value="1"/>
</dbReference>
<keyword evidence="4" id="KW-1185">Reference proteome</keyword>